<dbReference type="HOGENOM" id="CLU_127765_0_0_1"/>
<proteinExistence type="predicted"/>
<evidence type="ECO:0000313" key="2">
    <source>
        <dbReference type="EMBL" id="TDZ15754.1"/>
    </source>
</evidence>
<evidence type="ECO:0000313" key="3">
    <source>
        <dbReference type="Proteomes" id="UP000014480"/>
    </source>
</evidence>
<organism evidence="2 3">
    <name type="scientific">Colletotrichum orbiculare (strain 104-T / ATCC 96160 / CBS 514.97 / LARS 414 / MAFF 240422)</name>
    <name type="common">Cucumber anthracnose fungus</name>
    <name type="synonym">Colletotrichum lagenarium</name>
    <dbReference type="NCBI Taxonomy" id="1213857"/>
    <lineage>
        <taxon>Eukaryota</taxon>
        <taxon>Fungi</taxon>
        <taxon>Dikarya</taxon>
        <taxon>Ascomycota</taxon>
        <taxon>Pezizomycotina</taxon>
        <taxon>Sordariomycetes</taxon>
        <taxon>Hypocreomycetidae</taxon>
        <taxon>Glomerellales</taxon>
        <taxon>Glomerellaceae</taxon>
        <taxon>Colletotrichum</taxon>
        <taxon>Colletotrichum orbiculare species complex</taxon>
    </lineage>
</organism>
<gene>
    <name evidence="2" type="ORF">Cob_v011498</name>
</gene>
<keyword evidence="3" id="KW-1185">Reference proteome</keyword>
<feature type="compositionally biased region" description="Low complexity" evidence="1">
    <location>
        <begin position="16"/>
        <end position="29"/>
    </location>
</feature>
<accession>N4VYT6</accession>
<dbReference type="AlphaFoldDB" id="N4VYT6"/>
<sequence>MPGQFPKMASSLWSDPNKPSSPTKSAPPSVEDKVEALQEWREKLDHSLAEIGRKLDMLLRETKKCRELESQETKLGTKLSNSCFRLDSHQEVIQTLGRNIASATTQVHHLTEEIRVLKENEVVISVKPGRSWVAKSPQGSERH</sequence>
<dbReference type="Proteomes" id="UP000014480">
    <property type="component" value="Unassembled WGS sequence"/>
</dbReference>
<name>N4VYT6_COLOR</name>
<reference evidence="3" key="2">
    <citation type="journal article" date="2019" name="Mol. Plant Microbe Interact.">
        <title>Genome sequence resources for four phytopathogenic fungi from the Colletotrichum orbiculare species complex.</title>
        <authorList>
            <person name="Gan P."/>
            <person name="Tsushima A."/>
            <person name="Narusaka M."/>
            <person name="Narusaka Y."/>
            <person name="Takano Y."/>
            <person name="Kubo Y."/>
            <person name="Shirasu K."/>
        </authorList>
    </citation>
    <scope>GENOME REANNOTATION</scope>
    <source>
        <strain evidence="3">104-T / ATCC 96160 / CBS 514.97 / LARS 414 / MAFF 240422</strain>
    </source>
</reference>
<dbReference type="OrthoDB" id="4813515at2759"/>
<evidence type="ECO:0000256" key="1">
    <source>
        <dbReference type="SAM" id="MobiDB-lite"/>
    </source>
</evidence>
<comment type="caution">
    <text evidence="2">The sequence shown here is derived from an EMBL/GenBank/DDBJ whole genome shotgun (WGS) entry which is preliminary data.</text>
</comment>
<reference evidence="3" key="1">
    <citation type="journal article" date="2013" name="New Phytol.">
        <title>Comparative genomic and transcriptomic analyses reveal the hemibiotrophic stage shift of Colletotrichum fungi.</title>
        <authorList>
            <person name="Gan P."/>
            <person name="Ikeda K."/>
            <person name="Irieda H."/>
            <person name="Narusaka M."/>
            <person name="O'Connell R.J."/>
            <person name="Narusaka Y."/>
            <person name="Takano Y."/>
            <person name="Kubo Y."/>
            <person name="Shirasu K."/>
        </authorList>
    </citation>
    <scope>NUCLEOTIDE SEQUENCE [LARGE SCALE GENOMIC DNA]</scope>
    <source>
        <strain evidence="3">104-T / ATCC 96160 / CBS 514.97 / LARS 414 / MAFF 240422</strain>
    </source>
</reference>
<dbReference type="EMBL" id="AMCV02000039">
    <property type="protein sequence ID" value="TDZ15754.1"/>
    <property type="molecule type" value="Genomic_DNA"/>
</dbReference>
<dbReference type="eggNOG" id="ENOG502T710">
    <property type="taxonomic scope" value="Eukaryota"/>
</dbReference>
<feature type="region of interest" description="Disordered" evidence="1">
    <location>
        <begin position="1"/>
        <end position="34"/>
    </location>
</feature>
<protein>
    <submittedName>
        <fullName evidence="2">Uncharacterized protein</fullName>
    </submittedName>
</protein>